<organism evidence="1 2">
    <name type="scientific">Bacteroides xylanisolvens XB1A</name>
    <dbReference type="NCBI Taxonomy" id="657309"/>
    <lineage>
        <taxon>Bacteria</taxon>
        <taxon>Pseudomonadati</taxon>
        <taxon>Bacteroidota</taxon>
        <taxon>Bacteroidia</taxon>
        <taxon>Bacteroidales</taxon>
        <taxon>Bacteroidaceae</taxon>
        <taxon>Bacteroides</taxon>
    </lineage>
</organism>
<sequence>MSIIGFLLLFHSFSYTFAAQKNKKTFDAVNSGRVF</sequence>
<dbReference type="AlphaFoldDB" id="D6D564"/>
<dbReference type="Proteomes" id="UP000008795">
    <property type="component" value="Chromosome"/>
</dbReference>
<evidence type="ECO:0000313" key="2">
    <source>
        <dbReference type="Proteomes" id="UP000008795"/>
    </source>
</evidence>
<dbReference type="KEGG" id="bxy:BXY_45920"/>
<proteinExistence type="predicted"/>
<dbReference type="PATRIC" id="fig|657309.4.peg.3574"/>
<dbReference type="EMBL" id="FP929033">
    <property type="protein sequence ID" value="CBK69458.1"/>
    <property type="molecule type" value="Genomic_DNA"/>
</dbReference>
<reference evidence="1 2" key="2">
    <citation type="submission" date="2010-03" db="EMBL/GenBank/DDBJ databases">
        <authorList>
            <person name="Pajon A."/>
        </authorList>
    </citation>
    <scope>NUCLEOTIDE SEQUENCE [LARGE SCALE GENOMIC DNA]</scope>
    <source>
        <strain evidence="1 2">XB1A</strain>
    </source>
</reference>
<reference evidence="1 2" key="1">
    <citation type="submission" date="2010-03" db="EMBL/GenBank/DDBJ databases">
        <title>The genome sequence of Bacteriodes xylanisolvens XB1A.</title>
        <authorList>
            <consortium name="metaHIT consortium -- http://www.metahit.eu/"/>
            <person name="Pajon A."/>
            <person name="Turner K."/>
            <person name="Parkhill J."/>
            <person name="Bernalier A."/>
        </authorList>
    </citation>
    <scope>NUCLEOTIDE SEQUENCE [LARGE SCALE GENOMIC DNA]</scope>
    <source>
        <strain evidence="1 2">XB1A</strain>
    </source>
</reference>
<gene>
    <name evidence="1" type="ORF">BXY_45920</name>
</gene>
<protein>
    <submittedName>
        <fullName evidence="1">Uncharacterized protein</fullName>
    </submittedName>
</protein>
<evidence type="ECO:0000313" key="1">
    <source>
        <dbReference type="EMBL" id="CBK69458.1"/>
    </source>
</evidence>
<name>D6D564_9BACE</name>
<dbReference type="HOGENOM" id="CLU_3363457_0_0_10"/>
<accession>D6D564</accession>